<proteinExistence type="predicted"/>
<dbReference type="WBParaSite" id="SCUD_0002083901-mRNA-1">
    <property type="protein sequence ID" value="SCUD_0002083901-mRNA-1"/>
    <property type="gene ID" value="SCUD_0002083901"/>
</dbReference>
<evidence type="ECO:0000313" key="1">
    <source>
        <dbReference type="WBParaSite" id="SCUD_0002083901-mRNA-1"/>
    </source>
</evidence>
<reference evidence="1" key="1">
    <citation type="submission" date="2016-06" db="UniProtKB">
        <authorList>
            <consortium name="WormBaseParasite"/>
        </authorList>
    </citation>
    <scope>IDENTIFICATION</scope>
</reference>
<dbReference type="AlphaFoldDB" id="A0A183L0I8"/>
<accession>A0A183L0I8</accession>
<organism evidence="1">
    <name type="scientific">Schistosoma curassoni</name>
    <dbReference type="NCBI Taxonomy" id="6186"/>
    <lineage>
        <taxon>Eukaryota</taxon>
        <taxon>Metazoa</taxon>
        <taxon>Spiralia</taxon>
        <taxon>Lophotrochozoa</taxon>
        <taxon>Platyhelminthes</taxon>
        <taxon>Trematoda</taxon>
        <taxon>Digenea</taxon>
        <taxon>Strigeidida</taxon>
        <taxon>Schistosomatoidea</taxon>
        <taxon>Schistosomatidae</taxon>
        <taxon>Schistosoma</taxon>
    </lineage>
</organism>
<name>A0A183L0I8_9TREM</name>
<sequence>MHQYVVHNQYSMPNNLPNVHANLVYDITHHLSPYTNCTVLTSRIN</sequence>
<protein>
    <submittedName>
        <fullName evidence="1">Uncharacterized protein</fullName>
    </submittedName>
</protein>